<feature type="compositionally biased region" description="Basic and acidic residues" evidence="5">
    <location>
        <begin position="228"/>
        <end position="239"/>
    </location>
</feature>
<dbReference type="EMBL" id="CAEZYF010000005">
    <property type="protein sequence ID" value="CAB4718346.1"/>
    <property type="molecule type" value="Genomic_DNA"/>
</dbReference>
<gene>
    <name evidence="9" type="ORF">UFOPK2656_01134</name>
    <name evidence="10" type="ORF">UFOPK3651_01490</name>
    <name evidence="11" type="ORF">UFOPK3931_03444</name>
    <name evidence="8" type="ORF">UFOPK4189_01523</name>
</gene>
<dbReference type="InterPro" id="IPR058621">
    <property type="entry name" value="SH3_HelY"/>
</dbReference>
<dbReference type="Pfam" id="PF00270">
    <property type="entry name" value="DEAD"/>
    <property type="match status" value="1"/>
</dbReference>
<evidence type="ECO:0000256" key="3">
    <source>
        <dbReference type="ARBA" id="ARBA00022806"/>
    </source>
</evidence>
<evidence type="ECO:0000256" key="4">
    <source>
        <dbReference type="ARBA" id="ARBA00022840"/>
    </source>
</evidence>
<dbReference type="InterPro" id="IPR014001">
    <property type="entry name" value="Helicase_ATP-bd"/>
</dbReference>
<keyword evidence="3" id="KW-0347">Helicase</keyword>
<proteinExistence type="predicted"/>
<organism evidence="8">
    <name type="scientific">freshwater metagenome</name>
    <dbReference type="NCBI Taxonomy" id="449393"/>
    <lineage>
        <taxon>unclassified sequences</taxon>
        <taxon>metagenomes</taxon>
        <taxon>ecological metagenomes</taxon>
    </lineage>
</organism>
<dbReference type="EMBL" id="CAESGF010000007">
    <property type="protein sequence ID" value="CAB4363748.1"/>
    <property type="molecule type" value="Genomic_DNA"/>
</dbReference>
<dbReference type="PANTHER" id="PTHR12131:SF1">
    <property type="entry name" value="ATP-DEPENDENT RNA HELICASE SUPV3L1, MITOCHONDRIAL-RELATED"/>
    <property type="match status" value="1"/>
</dbReference>
<dbReference type="GO" id="GO:0016787">
    <property type="term" value="F:hydrolase activity"/>
    <property type="evidence" value="ECO:0007669"/>
    <property type="project" value="UniProtKB-KW"/>
</dbReference>
<dbReference type="AlphaFoldDB" id="A0A6J6AAA9"/>
<accession>A0A6J6AAA9</accession>
<feature type="domain" description="Helicase C-terminal" evidence="7">
    <location>
        <begin position="253"/>
        <end position="456"/>
    </location>
</feature>
<protein>
    <submittedName>
        <fullName evidence="8">Unannotated protein</fullName>
    </submittedName>
</protein>
<evidence type="ECO:0000259" key="6">
    <source>
        <dbReference type="PROSITE" id="PS51192"/>
    </source>
</evidence>
<evidence type="ECO:0000256" key="2">
    <source>
        <dbReference type="ARBA" id="ARBA00022801"/>
    </source>
</evidence>
<keyword evidence="1" id="KW-0547">Nucleotide-binding</keyword>
<dbReference type="SMART" id="SM01142">
    <property type="entry name" value="DSHCT"/>
    <property type="match status" value="1"/>
</dbReference>
<dbReference type="EMBL" id="CAFBMT010000007">
    <property type="protein sequence ID" value="CAB4931239.1"/>
    <property type="molecule type" value="Genomic_DNA"/>
</dbReference>
<sequence>MRDDRAELIAHYPFPLDDFQLRALDALDNGESVLVAAPTGSGKTVVAEYAIDAAIADGMRTFYTAPIKALSNQKYHDLAQRLGPHMVGLLTGDNNINADAPVVVMTTEVLRNMIYARSPALHRLATVVLDEVHFLQDTYRGPVWEEVIIHLDTSVKLVCLSATVSNASELAEWITTVRGATRAILEDRRPVRLDNLYLVGDRTHDRLHLMPVLVGGRPNNDAIRLDAEAARSGRNDRARQGKPQSKRRLFTPSRLETVELLNRQGMLPAIFFIFSRNQCDEAARATSAAGLRLTTADESDRIRQIADARLGAMDPADLAILGYAQFLAQMDAGIAAHHAGMVPPFKEVVEACFIEGLIKVVFATETLAVGINMPAKTVVIEKLSKFTGDHHTFLTPGEYTQLTGRAGRRGLDDLGNAVVLWSPFVPFEQIATLAASRTFHLNSAFRPTYNMAANLVRSYTSERAHHLLNLSFAQYQADFEVVRIEARLERRQRHLDELLAKAASPFGDIDEYRRIQEREKEPAAHGGAARRDDPVSVALLKLRPGDVLYVEKGRYLGRVAILASAFRKGGVRLTTLTTRRDLLMLAAADFDEAPVAIGRIELPPEFAPNRNDFQRQVAIRLERAECAPHARRRKVVPEYDGVHPVEDDPDLADRLKFAIQAQRVATEIDELRARVSGRSQSIARDFDRVLHILEKWGYVDGWTLTEAGGTLAGLFHESDLLVAECLRRGLLDGLDAASLAGLASVFVYEHRSPEDPPTPWYPSEMVRRRWQSIAEISYHLQDAEEAAGLSVHRPPDPTFVALAYAWAAGEGFAEVVGEEDLSGGDFVRTTKQLIDLLRQFALVAPERATRRTAGEAADRLFRGVVASSSTVEPDAEPLVAEVTELPGVPS</sequence>
<reference evidence="8" key="1">
    <citation type="submission" date="2020-05" db="EMBL/GenBank/DDBJ databases">
        <authorList>
            <person name="Chiriac C."/>
            <person name="Salcher M."/>
            <person name="Ghai R."/>
            <person name="Kavagutti S V."/>
        </authorList>
    </citation>
    <scope>NUCLEOTIDE SEQUENCE</scope>
</reference>
<dbReference type="GO" id="GO:0005524">
    <property type="term" value="F:ATP binding"/>
    <property type="evidence" value="ECO:0007669"/>
    <property type="project" value="UniProtKB-KW"/>
</dbReference>
<dbReference type="CDD" id="cd18795">
    <property type="entry name" value="SF2_C_Ski2"/>
    <property type="match status" value="1"/>
</dbReference>
<name>A0A6J6AAA9_9ZZZZ</name>
<dbReference type="Gene3D" id="3.40.50.300">
    <property type="entry name" value="P-loop containing nucleotide triphosphate hydrolases"/>
    <property type="match status" value="2"/>
</dbReference>
<evidence type="ECO:0000256" key="5">
    <source>
        <dbReference type="SAM" id="MobiDB-lite"/>
    </source>
</evidence>
<evidence type="ECO:0000313" key="8">
    <source>
        <dbReference type="EMBL" id="CAB4363748.1"/>
    </source>
</evidence>
<keyword evidence="4" id="KW-0067">ATP-binding</keyword>
<dbReference type="GO" id="GO:0003676">
    <property type="term" value="F:nucleic acid binding"/>
    <property type="evidence" value="ECO:0007669"/>
    <property type="project" value="InterPro"/>
</dbReference>
<dbReference type="GO" id="GO:0055087">
    <property type="term" value="C:Ski complex"/>
    <property type="evidence" value="ECO:0007669"/>
    <property type="project" value="TreeGrafter"/>
</dbReference>
<dbReference type="PROSITE" id="PS51194">
    <property type="entry name" value="HELICASE_CTER"/>
    <property type="match status" value="1"/>
</dbReference>
<dbReference type="InterPro" id="IPR012961">
    <property type="entry name" value="Ski2/MTR4_C"/>
</dbReference>
<evidence type="ECO:0000256" key="1">
    <source>
        <dbReference type="ARBA" id="ARBA00022741"/>
    </source>
</evidence>
<feature type="domain" description="Helicase ATP-binding" evidence="6">
    <location>
        <begin position="24"/>
        <end position="182"/>
    </location>
</feature>
<dbReference type="SMART" id="SM00490">
    <property type="entry name" value="HELICc"/>
    <property type="match status" value="1"/>
</dbReference>
<dbReference type="GO" id="GO:0070478">
    <property type="term" value="P:nuclear-transcribed mRNA catabolic process, 3'-5' exonucleolytic nonsense-mediated decay"/>
    <property type="evidence" value="ECO:0007669"/>
    <property type="project" value="TreeGrafter"/>
</dbReference>
<dbReference type="InterPro" id="IPR001650">
    <property type="entry name" value="Helicase_C-like"/>
</dbReference>
<dbReference type="PROSITE" id="PS51192">
    <property type="entry name" value="HELICASE_ATP_BIND_1"/>
    <property type="match status" value="1"/>
</dbReference>
<dbReference type="PANTHER" id="PTHR12131">
    <property type="entry name" value="ATP-DEPENDENT RNA AND DNA HELICASE"/>
    <property type="match status" value="1"/>
</dbReference>
<dbReference type="SUPFAM" id="SSF52540">
    <property type="entry name" value="P-loop containing nucleoside triphosphate hydrolases"/>
    <property type="match status" value="1"/>
</dbReference>
<dbReference type="InterPro" id="IPR050699">
    <property type="entry name" value="RNA-DNA_Helicase"/>
</dbReference>
<dbReference type="Gene3D" id="1.10.3380.30">
    <property type="match status" value="1"/>
</dbReference>
<evidence type="ECO:0000313" key="10">
    <source>
        <dbReference type="EMBL" id="CAB4931239.1"/>
    </source>
</evidence>
<dbReference type="Pfam" id="PF00271">
    <property type="entry name" value="Helicase_C"/>
    <property type="match status" value="1"/>
</dbReference>
<dbReference type="SMART" id="SM00487">
    <property type="entry name" value="DEXDc"/>
    <property type="match status" value="1"/>
</dbReference>
<keyword evidence="2" id="KW-0378">Hydrolase</keyword>
<dbReference type="Pfam" id="PF08148">
    <property type="entry name" value="DSHCT"/>
    <property type="match status" value="1"/>
</dbReference>
<evidence type="ECO:0000313" key="9">
    <source>
        <dbReference type="EMBL" id="CAB4718346.1"/>
    </source>
</evidence>
<dbReference type="InterPro" id="IPR027417">
    <property type="entry name" value="P-loop_NTPase"/>
</dbReference>
<dbReference type="EMBL" id="CAFBOL010000185">
    <property type="protein sequence ID" value="CAB5022427.1"/>
    <property type="molecule type" value="Genomic_DNA"/>
</dbReference>
<dbReference type="InterPro" id="IPR011545">
    <property type="entry name" value="DEAD/DEAH_box_helicase_dom"/>
</dbReference>
<dbReference type="GO" id="GO:0004386">
    <property type="term" value="F:helicase activity"/>
    <property type="evidence" value="ECO:0007669"/>
    <property type="project" value="UniProtKB-KW"/>
</dbReference>
<evidence type="ECO:0000259" key="7">
    <source>
        <dbReference type="PROSITE" id="PS51194"/>
    </source>
</evidence>
<feature type="region of interest" description="Disordered" evidence="5">
    <location>
        <begin position="228"/>
        <end position="248"/>
    </location>
</feature>
<dbReference type="Pfam" id="PF26090">
    <property type="entry name" value="SH3_HelY"/>
    <property type="match status" value="1"/>
</dbReference>
<evidence type="ECO:0000313" key="11">
    <source>
        <dbReference type="EMBL" id="CAB5022427.1"/>
    </source>
</evidence>